<evidence type="ECO:0000313" key="15">
    <source>
        <dbReference type="Proteomes" id="UP001415857"/>
    </source>
</evidence>
<dbReference type="InterPro" id="IPR012334">
    <property type="entry name" value="Pectin_lyas_fold"/>
</dbReference>
<dbReference type="FunFam" id="2.160.20.10:FF:000008">
    <property type="entry name" value="Pectinesterase"/>
    <property type="match status" value="1"/>
</dbReference>
<dbReference type="AlphaFoldDB" id="A0AAP0RDG0"/>
<dbReference type="EMBL" id="JBBPBK010000011">
    <property type="protein sequence ID" value="KAK9275751.1"/>
    <property type="molecule type" value="Genomic_DNA"/>
</dbReference>
<gene>
    <name evidence="14" type="ORF">L1049_023020</name>
</gene>
<feature type="chain" id="PRO_5042667005" description="Pectinesterase" evidence="12">
    <location>
        <begin position="29"/>
        <end position="374"/>
    </location>
</feature>
<keyword evidence="5" id="KW-0134">Cell wall</keyword>
<evidence type="ECO:0000313" key="14">
    <source>
        <dbReference type="EMBL" id="KAK9275751.1"/>
    </source>
</evidence>
<protein>
    <recommendedName>
        <fullName evidence="4 12">Pectinesterase</fullName>
        <ecNumber evidence="4 12">3.1.1.11</ecNumber>
    </recommendedName>
</protein>
<dbReference type="GO" id="GO:0045490">
    <property type="term" value="P:pectin catabolic process"/>
    <property type="evidence" value="ECO:0007669"/>
    <property type="project" value="UniProtKB-UniRule"/>
</dbReference>
<dbReference type="EC" id="3.1.1.11" evidence="4 12"/>
<dbReference type="SUPFAM" id="SSF51126">
    <property type="entry name" value="Pectin lyase-like"/>
    <property type="match status" value="1"/>
</dbReference>
<keyword evidence="9 12" id="KW-0063">Aspartyl esterase</keyword>
<evidence type="ECO:0000256" key="5">
    <source>
        <dbReference type="ARBA" id="ARBA00022512"/>
    </source>
</evidence>
<feature type="active site" evidence="11">
    <location>
        <position position="232"/>
    </location>
</feature>
<dbReference type="InterPro" id="IPR000070">
    <property type="entry name" value="Pectinesterase_cat"/>
</dbReference>
<feature type="signal peptide" evidence="12">
    <location>
        <begin position="1"/>
        <end position="28"/>
    </location>
</feature>
<evidence type="ECO:0000256" key="11">
    <source>
        <dbReference type="PROSITE-ProRule" id="PRU10040"/>
    </source>
</evidence>
<comment type="caution">
    <text evidence="14">The sequence shown here is derived from an EMBL/GenBank/DDBJ whole genome shotgun (WGS) entry which is preliminary data.</text>
</comment>
<keyword evidence="15" id="KW-1185">Reference proteome</keyword>
<evidence type="ECO:0000256" key="12">
    <source>
        <dbReference type="RuleBase" id="RU000589"/>
    </source>
</evidence>
<dbReference type="GO" id="GO:0042545">
    <property type="term" value="P:cell wall modification"/>
    <property type="evidence" value="ECO:0007669"/>
    <property type="project" value="UniProtKB-UniRule"/>
</dbReference>
<comment type="subcellular location">
    <subcellularLocation>
        <location evidence="1">Secreted</location>
        <location evidence="1">Cell wall</location>
    </subcellularLocation>
</comment>
<dbReference type="Pfam" id="PF01095">
    <property type="entry name" value="Pectinesterase"/>
    <property type="match status" value="1"/>
</dbReference>
<dbReference type="Proteomes" id="UP001415857">
    <property type="component" value="Unassembled WGS sequence"/>
</dbReference>
<keyword evidence="7 12" id="KW-0732">Signal</keyword>
<keyword evidence="8 12" id="KW-0378">Hydrolase</keyword>
<evidence type="ECO:0000256" key="1">
    <source>
        <dbReference type="ARBA" id="ARBA00004191"/>
    </source>
</evidence>
<evidence type="ECO:0000256" key="6">
    <source>
        <dbReference type="ARBA" id="ARBA00022525"/>
    </source>
</evidence>
<dbReference type="PANTHER" id="PTHR31321">
    <property type="entry name" value="ACYL-COA THIOESTER HYDROLASE YBHC-RELATED"/>
    <property type="match status" value="1"/>
</dbReference>
<evidence type="ECO:0000259" key="13">
    <source>
        <dbReference type="Pfam" id="PF01095"/>
    </source>
</evidence>
<dbReference type="Gene3D" id="2.160.20.10">
    <property type="entry name" value="Single-stranded right-handed beta-helix, Pectin lyase-like"/>
    <property type="match status" value="1"/>
</dbReference>
<comment type="pathway">
    <text evidence="2 12">Glycan metabolism; pectin degradation; 2-dehydro-3-deoxy-D-gluconate from pectin: step 1/5.</text>
</comment>
<evidence type="ECO:0000256" key="8">
    <source>
        <dbReference type="ARBA" id="ARBA00022801"/>
    </source>
</evidence>
<dbReference type="GO" id="GO:0030599">
    <property type="term" value="F:pectinesterase activity"/>
    <property type="evidence" value="ECO:0007669"/>
    <property type="project" value="UniProtKB-UniRule"/>
</dbReference>
<evidence type="ECO:0000256" key="9">
    <source>
        <dbReference type="ARBA" id="ARBA00023085"/>
    </source>
</evidence>
<dbReference type="InterPro" id="IPR011050">
    <property type="entry name" value="Pectin_lyase_fold/virulence"/>
</dbReference>
<proteinExistence type="inferred from homology"/>
<accession>A0AAP0RDG0</accession>
<evidence type="ECO:0000256" key="4">
    <source>
        <dbReference type="ARBA" id="ARBA00013229"/>
    </source>
</evidence>
<sequence>MSRTPLAAPVNFLTVILLSLHLIPAVLSTPKTIPSDSSNLDAWIANNIKEYQQRKRDIAKAGGATLDPALVTAEDGVRIIKVRKDGTGDFKTVTDAVKSIPSGNKRRTIVWIGGGKYHEKITVDQSKPFVTFYGSPLDVPMIEYGGTAAKYGTVNSATVAVESDYFVAANVAFVNSAPKPDGKRAGAQAVAMRISGEKAAFYNCKFIGFQDTLCDDRGRHFFKDCFIQGTVDFIFGDGKSLYLNTKIHSIADDQGVITAQARENVSDVSGFTFVYCNITGTGNTYLGRAWKERPRVVFAFTYMGTLINNEGWSNNMHPERDQTVYYGEYKCKGPGSSPSRRVKYAKILTDAEARAFLSMTYIHGNKWLLPPPKL</sequence>
<evidence type="ECO:0000256" key="10">
    <source>
        <dbReference type="ARBA" id="ARBA00047928"/>
    </source>
</evidence>
<evidence type="ECO:0000256" key="2">
    <source>
        <dbReference type="ARBA" id="ARBA00005184"/>
    </source>
</evidence>
<keyword evidence="6" id="KW-0964">Secreted</keyword>
<comment type="similarity">
    <text evidence="3">Belongs to the pectinesterase family.</text>
</comment>
<comment type="catalytic activity">
    <reaction evidence="10 12">
        <text>[(1-&gt;4)-alpha-D-galacturonosyl methyl ester](n) + n H2O = [(1-&gt;4)-alpha-D-galacturonosyl](n) + n methanol + n H(+)</text>
        <dbReference type="Rhea" id="RHEA:22380"/>
        <dbReference type="Rhea" id="RHEA-COMP:14570"/>
        <dbReference type="Rhea" id="RHEA-COMP:14573"/>
        <dbReference type="ChEBI" id="CHEBI:15377"/>
        <dbReference type="ChEBI" id="CHEBI:15378"/>
        <dbReference type="ChEBI" id="CHEBI:17790"/>
        <dbReference type="ChEBI" id="CHEBI:140522"/>
        <dbReference type="ChEBI" id="CHEBI:140523"/>
        <dbReference type="EC" id="3.1.1.11"/>
    </reaction>
</comment>
<reference evidence="14 15" key="1">
    <citation type="journal article" date="2024" name="Plant J.">
        <title>Genome sequences and population genomics reveal climatic adaptation and genomic divergence between two closely related sweetgum species.</title>
        <authorList>
            <person name="Xu W.Q."/>
            <person name="Ren C.Q."/>
            <person name="Zhang X.Y."/>
            <person name="Comes H.P."/>
            <person name="Liu X.H."/>
            <person name="Li Y.G."/>
            <person name="Kettle C.J."/>
            <person name="Jalonen R."/>
            <person name="Gaisberger H."/>
            <person name="Ma Y.Z."/>
            <person name="Qiu Y.X."/>
        </authorList>
    </citation>
    <scope>NUCLEOTIDE SEQUENCE [LARGE SCALE GENOMIC DNA]</scope>
    <source>
        <strain evidence="14">Hangzhou</strain>
    </source>
</reference>
<evidence type="ECO:0000256" key="3">
    <source>
        <dbReference type="ARBA" id="ARBA00008891"/>
    </source>
</evidence>
<dbReference type="PROSITE" id="PS00503">
    <property type="entry name" value="PECTINESTERASE_2"/>
    <property type="match status" value="1"/>
</dbReference>
<name>A0AAP0RDG0_LIQFO</name>
<feature type="domain" description="Pectinesterase catalytic" evidence="13">
    <location>
        <begin position="81"/>
        <end position="365"/>
    </location>
</feature>
<evidence type="ECO:0000256" key="7">
    <source>
        <dbReference type="ARBA" id="ARBA00022729"/>
    </source>
</evidence>
<dbReference type="PANTHER" id="PTHR31321:SF126">
    <property type="entry name" value="PECTINESTERASE"/>
    <property type="match status" value="1"/>
</dbReference>
<dbReference type="InterPro" id="IPR033131">
    <property type="entry name" value="Pectinesterase_Asp_AS"/>
</dbReference>
<organism evidence="14 15">
    <name type="scientific">Liquidambar formosana</name>
    <name type="common">Formosan gum</name>
    <dbReference type="NCBI Taxonomy" id="63359"/>
    <lineage>
        <taxon>Eukaryota</taxon>
        <taxon>Viridiplantae</taxon>
        <taxon>Streptophyta</taxon>
        <taxon>Embryophyta</taxon>
        <taxon>Tracheophyta</taxon>
        <taxon>Spermatophyta</taxon>
        <taxon>Magnoliopsida</taxon>
        <taxon>eudicotyledons</taxon>
        <taxon>Gunneridae</taxon>
        <taxon>Pentapetalae</taxon>
        <taxon>Saxifragales</taxon>
        <taxon>Altingiaceae</taxon>
        <taxon>Liquidambar</taxon>
    </lineage>
</organism>